<feature type="non-terminal residue" evidence="2">
    <location>
        <position position="1"/>
    </location>
</feature>
<name>A0ABS2DUV5_9BURK</name>
<protein>
    <recommendedName>
        <fullName evidence="1">Repressor KorB domain-containing protein</fullName>
    </recommendedName>
</protein>
<dbReference type="Proteomes" id="UP000715095">
    <property type="component" value="Unassembled WGS sequence"/>
</dbReference>
<evidence type="ECO:0000259" key="1">
    <source>
        <dbReference type="Pfam" id="PF08535"/>
    </source>
</evidence>
<comment type="caution">
    <text evidence="2">The sequence shown here is derived from an EMBL/GenBank/DDBJ whole genome shotgun (WGS) entry which is preliminary data.</text>
</comment>
<sequence>VEELAAKIGKSIRYVYKMLTTVKLPQELTGLLETRVLNDADGIQKLASTFTKYPNAKDRIIELVKTAAQAGSVSRTEIQRIADLVAQEAEPPAPRKRNEAFKPLEDVEISPGNASQLKKNPAYSHYKFPGGNIRIDCMFQLQEDGEYLEGQVIPNILTDDYKLGIVESDGKLFEVPWQRIHVLGVRAHKPKRFDAKAKKSKDTI</sequence>
<keyword evidence="3" id="KW-1185">Reference proteome</keyword>
<dbReference type="InterPro" id="IPR013741">
    <property type="entry name" value="KorB_domain"/>
</dbReference>
<evidence type="ECO:0000313" key="3">
    <source>
        <dbReference type="Proteomes" id="UP000715095"/>
    </source>
</evidence>
<accession>A0ABS2DUV5</accession>
<dbReference type="Pfam" id="PF08535">
    <property type="entry name" value="KorB"/>
    <property type="match status" value="1"/>
</dbReference>
<dbReference type="RefSeq" id="WP_205104858.1">
    <property type="nucleotide sequence ID" value="NZ_JACJJC010000139.1"/>
</dbReference>
<proteinExistence type="predicted"/>
<feature type="domain" description="Repressor KorB" evidence="1">
    <location>
        <begin position="2"/>
        <end position="78"/>
    </location>
</feature>
<reference evidence="2 3" key="1">
    <citation type="journal article" date="2021" name="Sci. Rep.">
        <title>The distribution of antibiotic resistance genes in chicken gut microbiota commensals.</title>
        <authorList>
            <person name="Juricova H."/>
            <person name="Matiasovicova J."/>
            <person name="Kubasova T."/>
            <person name="Cejkova D."/>
            <person name="Rychlik I."/>
        </authorList>
    </citation>
    <scope>NUCLEOTIDE SEQUENCE [LARGE SCALE GENOMIC DNA]</scope>
    <source>
        <strain evidence="2 3">An829</strain>
    </source>
</reference>
<dbReference type="EMBL" id="JACJJC010000139">
    <property type="protein sequence ID" value="MBM6705134.1"/>
    <property type="molecule type" value="Genomic_DNA"/>
</dbReference>
<gene>
    <name evidence="2" type="ORF">H6A60_11730</name>
</gene>
<evidence type="ECO:0000313" key="2">
    <source>
        <dbReference type="EMBL" id="MBM6705134.1"/>
    </source>
</evidence>
<organism evidence="2 3">
    <name type="scientific">Sutterella massiliensis</name>
    <dbReference type="NCBI Taxonomy" id="1816689"/>
    <lineage>
        <taxon>Bacteria</taxon>
        <taxon>Pseudomonadati</taxon>
        <taxon>Pseudomonadota</taxon>
        <taxon>Betaproteobacteria</taxon>
        <taxon>Burkholderiales</taxon>
        <taxon>Sutterellaceae</taxon>
        <taxon>Sutterella</taxon>
    </lineage>
</organism>